<dbReference type="EMBL" id="CM046510">
    <property type="protein sequence ID" value="KAI8660810.1"/>
    <property type="molecule type" value="Genomic_DNA"/>
</dbReference>
<dbReference type="Proteomes" id="UP001065298">
    <property type="component" value="Chromosome 8"/>
</dbReference>
<comment type="caution">
    <text evidence="1">The sequence shown here is derived from an EMBL/GenBank/DDBJ whole genome shotgun (WGS) entry which is preliminary data.</text>
</comment>
<evidence type="ECO:0000313" key="2">
    <source>
        <dbReference type="Proteomes" id="UP001065298"/>
    </source>
</evidence>
<accession>A0ACC0QS83</accession>
<reference evidence="1" key="1">
    <citation type="submission" date="2022-06" db="EMBL/GenBank/DDBJ databases">
        <title>Fusarium solani species complex genomes reveal bases of compartmentalisation and animal pathogenesis.</title>
        <authorList>
            <person name="Tsai I.J."/>
        </authorList>
    </citation>
    <scope>NUCLEOTIDE SEQUENCE</scope>
    <source>
        <strain evidence="1">Fu6.1</strain>
    </source>
</reference>
<gene>
    <name evidence="1" type="ORF">NCS57_01059300</name>
</gene>
<sequence length="607" mass="67462">MEPLGAVASSIALGQAIGAVRHIVRLMHEIPDIQHDFNELRQDINLITAMLNDVQNEIATRGSNSVLGTTGEMLVGRTAQRLEEINNELQRFVEHCGKESIDNTVKAKKRKWIMQSDKLQKLREKATDAKINLHLALTSQIRGLMCEQSLVLLAEHILFNPDLTDQLRSLLNRVISSADESNEAYDTRLCQAIWKDLDISLIRQALDDEPWTVNEFTDAGYSPLELAIILRRDGPEVVELLLARGADANLPDSSGAIPLMVAVGCGNLECIRILSRIKGTIEATDFWGNTALHLAACLNRLEAVQLLLTAGSRASVGNCYGETALHGVDLVNSIDPSNLIGLPKRQDEQAAIEISRLLLTHRGMGIEAKTCTGNTPVLEAVGTNRIHVARFLVEEGAFLHVINDSGNTLLHIAAVSCNLQTLQYLDSLSLSGMDLNHLNTNGSTAWDIFQVAIYTPLGYLGRGRRPSIEEQQAFTNLYEGIRNRTAEQDITRLEQVLHAFSQGETTTARFLLQTLVEEKRKWASGLHKWYRILAGQVQKGELDAVVGSIEDYIEELRELIQSSAWDLPSRFTPRPEPEEDRELEMEDQISKEYVDSEDGSYGGKYDI</sequence>
<name>A0ACC0QS83_9HYPO</name>
<keyword evidence="2" id="KW-1185">Reference proteome</keyword>
<protein>
    <submittedName>
        <fullName evidence="1">Uncharacterized protein</fullName>
    </submittedName>
</protein>
<proteinExistence type="predicted"/>
<organism evidence="1 2">
    <name type="scientific">Fusarium keratoplasticum</name>
    <dbReference type="NCBI Taxonomy" id="1328300"/>
    <lineage>
        <taxon>Eukaryota</taxon>
        <taxon>Fungi</taxon>
        <taxon>Dikarya</taxon>
        <taxon>Ascomycota</taxon>
        <taxon>Pezizomycotina</taxon>
        <taxon>Sordariomycetes</taxon>
        <taxon>Hypocreomycetidae</taxon>
        <taxon>Hypocreales</taxon>
        <taxon>Nectriaceae</taxon>
        <taxon>Fusarium</taxon>
        <taxon>Fusarium solani species complex</taxon>
    </lineage>
</organism>
<evidence type="ECO:0000313" key="1">
    <source>
        <dbReference type="EMBL" id="KAI8660810.1"/>
    </source>
</evidence>